<dbReference type="Pfam" id="PF00528">
    <property type="entry name" value="BPD_transp_1"/>
    <property type="match status" value="1"/>
</dbReference>
<evidence type="ECO:0000256" key="6">
    <source>
        <dbReference type="ARBA" id="ARBA00023136"/>
    </source>
</evidence>
<feature type="transmembrane region" description="Helical" evidence="7">
    <location>
        <begin position="226"/>
        <end position="252"/>
    </location>
</feature>
<evidence type="ECO:0000313" key="10">
    <source>
        <dbReference type="EMBL" id="NIZ62100.1"/>
    </source>
</evidence>
<keyword evidence="11" id="KW-1185">Reference proteome</keyword>
<feature type="transmembrane region" description="Helical" evidence="7">
    <location>
        <begin position="122"/>
        <end position="142"/>
    </location>
</feature>
<evidence type="ECO:0000256" key="5">
    <source>
        <dbReference type="ARBA" id="ARBA00022989"/>
    </source>
</evidence>
<feature type="domain" description="ABC transmembrane type-1" evidence="9">
    <location>
        <begin position="85"/>
        <end position="299"/>
    </location>
</feature>
<dbReference type="PANTHER" id="PTHR43005">
    <property type="entry name" value="BLR7065 PROTEIN"/>
    <property type="match status" value="1"/>
</dbReference>
<dbReference type="InterPro" id="IPR035906">
    <property type="entry name" value="MetI-like_sf"/>
</dbReference>
<dbReference type="RefSeq" id="WP_167684733.1">
    <property type="nucleotide sequence ID" value="NZ_QHLQ01000014.1"/>
</dbReference>
<dbReference type="SUPFAM" id="SSF161098">
    <property type="entry name" value="MetI-like"/>
    <property type="match status" value="1"/>
</dbReference>
<evidence type="ECO:0000256" key="8">
    <source>
        <dbReference type="SAM" id="MobiDB-lite"/>
    </source>
</evidence>
<gene>
    <name evidence="10" type="ORF">DL239_14045</name>
</gene>
<dbReference type="InterPro" id="IPR000515">
    <property type="entry name" value="MetI-like"/>
</dbReference>
<dbReference type="EMBL" id="QHLQ01000014">
    <property type="protein sequence ID" value="NIZ62100.1"/>
    <property type="molecule type" value="Genomic_DNA"/>
</dbReference>
<protein>
    <submittedName>
        <fullName evidence="10">ABC transporter permease</fullName>
    </submittedName>
</protein>
<reference evidence="10 11" key="1">
    <citation type="submission" date="2018-05" db="EMBL/GenBank/DDBJ databases">
        <authorList>
            <person name="Zhang Y.-J."/>
        </authorList>
    </citation>
    <scope>NUCLEOTIDE SEQUENCE [LARGE SCALE GENOMIC DNA]</scope>
    <source>
        <strain evidence="10 11">CY04</strain>
    </source>
</reference>
<evidence type="ECO:0000256" key="4">
    <source>
        <dbReference type="ARBA" id="ARBA00022692"/>
    </source>
</evidence>
<keyword evidence="6 7" id="KW-0472">Membrane</keyword>
<comment type="subcellular location">
    <subcellularLocation>
        <location evidence="1 7">Cell membrane</location>
        <topology evidence="1 7">Multi-pass membrane protein</topology>
    </subcellularLocation>
</comment>
<keyword evidence="4 7" id="KW-0812">Transmembrane</keyword>
<dbReference type="PANTHER" id="PTHR43005:SF1">
    <property type="entry name" value="SPERMIDINE_PUTRESCINE TRANSPORT SYSTEM PERMEASE PROTEIN"/>
    <property type="match status" value="1"/>
</dbReference>
<proteinExistence type="inferred from homology"/>
<keyword evidence="5 7" id="KW-1133">Transmembrane helix</keyword>
<name>A0ABX0WCV9_9RHOB</name>
<sequence length="310" mass="34096">MQATQTNDLAPSGRRARKPRESRNLSNLVFILPSIALSLTIIGYPIFEVLRMAVMDVNRFGKIRGFEGFGNFIKIFSDPVFIQSSWQTLIWTVSVVGGTVLVAVPVAIVLNEDFHGRSIARTIILLPWAVSLAMTALVWRFVVNGDFGTLNLALTQLGLPFNNHPWLADAQSAFAIEILVGILVSVPFTVTIILGGLTSIPVTLYEAAAMDGATRWQSLRRITLPMLSPFLQIAIVLNVIYVFNSFPIIWIMTNGGPANGTDILITYVYKQAFAFGKLDVAAAGSVVMFLMLLCFSVLYLFMTRNRSTDG</sequence>
<evidence type="ECO:0000256" key="1">
    <source>
        <dbReference type="ARBA" id="ARBA00004651"/>
    </source>
</evidence>
<dbReference type="CDD" id="cd06261">
    <property type="entry name" value="TM_PBP2"/>
    <property type="match status" value="1"/>
</dbReference>
<accession>A0ABX0WCV9</accession>
<dbReference type="PROSITE" id="PS50928">
    <property type="entry name" value="ABC_TM1"/>
    <property type="match status" value="1"/>
</dbReference>
<evidence type="ECO:0000256" key="7">
    <source>
        <dbReference type="RuleBase" id="RU363032"/>
    </source>
</evidence>
<keyword evidence="3" id="KW-1003">Cell membrane</keyword>
<dbReference type="Proteomes" id="UP001429564">
    <property type="component" value="Unassembled WGS sequence"/>
</dbReference>
<feature type="transmembrane region" description="Helical" evidence="7">
    <location>
        <begin position="280"/>
        <end position="301"/>
    </location>
</feature>
<evidence type="ECO:0000256" key="2">
    <source>
        <dbReference type="ARBA" id="ARBA00022448"/>
    </source>
</evidence>
<feature type="transmembrane region" description="Helical" evidence="7">
    <location>
        <begin position="25"/>
        <end position="47"/>
    </location>
</feature>
<feature type="transmembrane region" description="Helical" evidence="7">
    <location>
        <begin position="89"/>
        <end position="110"/>
    </location>
</feature>
<comment type="caution">
    <text evidence="10">The sequence shown here is derived from an EMBL/GenBank/DDBJ whole genome shotgun (WGS) entry which is preliminary data.</text>
</comment>
<comment type="similarity">
    <text evidence="7">Belongs to the binding-protein-dependent transport system permease family.</text>
</comment>
<organism evidence="10 11">
    <name type="scientific">Parasedimentitalea denitrificans</name>
    <dbReference type="NCBI Taxonomy" id="2211118"/>
    <lineage>
        <taxon>Bacteria</taxon>
        <taxon>Pseudomonadati</taxon>
        <taxon>Pseudomonadota</taxon>
        <taxon>Alphaproteobacteria</taxon>
        <taxon>Rhodobacterales</taxon>
        <taxon>Paracoccaceae</taxon>
        <taxon>Parasedimentitalea</taxon>
    </lineage>
</organism>
<feature type="transmembrane region" description="Helical" evidence="7">
    <location>
        <begin position="174"/>
        <end position="205"/>
    </location>
</feature>
<evidence type="ECO:0000256" key="3">
    <source>
        <dbReference type="ARBA" id="ARBA00022475"/>
    </source>
</evidence>
<evidence type="ECO:0000313" key="11">
    <source>
        <dbReference type="Proteomes" id="UP001429564"/>
    </source>
</evidence>
<keyword evidence="2 7" id="KW-0813">Transport</keyword>
<feature type="region of interest" description="Disordered" evidence="8">
    <location>
        <begin position="1"/>
        <end position="20"/>
    </location>
</feature>
<evidence type="ECO:0000259" key="9">
    <source>
        <dbReference type="PROSITE" id="PS50928"/>
    </source>
</evidence>
<dbReference type="Gene3D" id="1.10.3720.10">
    <property type="entry name" value="MetI-like"/>
    <property type="match status" value="1"/>
</dbReference>